<comment type="catalytic activity">
    <reaction evidence="11">
        <text>L-threonyl-[protein] + ATP = O-phospho-L-threonyl-[protein] + ADP + H(+)</text>
        <dbReference type="Rhea" id="RHEA:46608"/>
        <dbReference type="Rhea" id="RHEA-COMP:11060"/>
        <dbReference type="Rhea" id="RHEA-COMP:11605"/>
        <dbReference type="ChEBI" id="CHEBI:15378"/>
        <dbReference type="ChEBI" id="CHEBI:30013"/>
        <dbReference type="ChEBI" id="CHEBI:30616"/>
        <dbReference type="ChEBI" id="CHEBI:61977"/>
        <dbReference type="ChEBI" id="CHEBI:456216"/>
        <dbReference type="EC" id="2.7.11.25"/>
    </reaction>
</comment>
<dbReference type="PRINTS" id="PR00109">
    <property type="entry name" value="TYRKINASE"/>
</dbReference>
<evidence type="ECO:0000313" key="20">
    <source>
        <dbReference type="Proteomes" id="UP001519460"/>
    </source>
</evidence>
<evidence type="ECO:0000313" key="19">
    <source>
        <dbReference type="EMBL" id="KAK7493562.1"/>
    </source>
</evidence>
<feature type="compositionally biased region" description="Low complexity" evidence="16">
    <location>
        <begin position="808"/>
        <end position="820"/>
    </location>
</feature>
<evidence type="ECO:0000256" key="4">
    <source>
        <dbReference type="ARBA" id="ARBA00022443"/>
    </source>
</evidence>
<dbReference type="FunFam" id="3.30.200.20:FF:000085">
    <property type="entry name" value="Mitogen-activated protein kinase kinase kinase"/>
    <property type="match status" value="1"/>
</dbReference>
<evidence type="ECO:0000256" key="15">
    <source>
        <dbReference type="SAM" id="Coils"/>
    </source>
</evidence>
<dbReference type="Gene3D" id="3.30.200.20">
    <property type="entry name" value="Phosphorylase Kinase, domain 1"/>
    <property type="match status" value="1"/>
</dbReference>
<evidence type="ECO:0000256" key="2">
    <source>
        <dbReference type="ARBA" id="ARBA00006529"/>
    </source>
</evidence>
<dbReference type="InterPro" id="IPR051681">
    <property type="entry name" value="Ser/Thr_Kinases-Pseudokinases"/>
</dbReference>
<dbReference type="PROSITE" id="PS00107">
    <property type="entry name" value="PROTEIN_KINASE_ATP"/>
    <property type="match status" value="1"/>
</dbReference>
<feature type="domain" description="SH3" evidence="17">
    <location>
        <begin position="26"/>
        <end position="87"/>
    </location>
</feature>
<dbReference type="PROSITE" id="PS00108">
    <property type="entry name" value="PROTEIN_KINASE_ST"/>
    <property type="match status" value="1"/>
</dbReference>
<keyword evidence="10 14" id="KW-0067">ATP-binding</keyword>
<evidence type="ECO:0000256" key="11">
    <source>
        <dbReference type="ARBA" id="ARBA00047559"/>
    </source>
</evidence>
<dbReference type="PANTHER" id="PTHR44329:SF293">
    <property type="entry name" value="MITOGEN-ACTIVATED PROTEIN KINASE KINASE KINASE"/>
    <property type="match status" value="1"/>
</dbReference>
<feature type="region of interest" description="Disordered" evidence="16">
    <location>
        <begin position="1"/>
        <end position="23"/>
    </location>
</feature>
<comment type="caution">
    <text evidence="19">The sequence shown here is derived from an EMBL/GenBank/DDBJ whole genome shotgun (WGS) entry which is preliminary data.</text>
</comment>
<dbReference type="EMBL" id="JACVVK020000092">
    <property type="protein sequence ID" value="KAK7493562.1"/>
    <property type="molecule type" value="Genomic_DNA"/>
</dbReference>
<feature type="compositionally biased region" description="Polar residues" evidence="16">
    <location>
        <begin position="763"/>
        <end position="789"/>
    </location>
</feature>
<feature type="domain" description="Protein kinase" evidence="18">
    <location>
        <begin position="112"/>
        <end position="380"/>
    </location>
</feature>
<feature type="compositionally biased region" description="Pro residues" evidence="16">
    <location>
        <begin position="518"/>
        <end position="531"/>
    </location>
</feature>
<keyword evidence="15" id="KW-0175">Coiled coil</keyword>
<dbReference type="Pfam" id="PF07714">
    <property type="entry name" value="PK_Tyr_Ser-Thr"/>
    <property type="match status" value="1"/>
</dbReference>
<evidence type="ECO:0000256" key="7">
    <source>
        <dbReference type="ARBA" id="ARBA00022737"/>
    </source>
</evidence>
<name>A0ABD0L2D2_9CAEN</name>
<proteinExistence type="inferred from homology"/>
<feature type="compositionally biased region" description="Polar residues" evidence="16">
    <location>
        <begin position="614"/>
        <end position="626"/>
    </location>
</feature>
<evidence type="ECO:0000256" key="8">
    <source>
        <dbReference type="ARBA" id="ARBA00022741"/>
    </source>
</evidence>
<evidence type="ECO:0000256" key="16">
    <source>
        <dbReference type="SAM" id="MobiDB-lite"/>
    </source>
</evidence>
<keyword evidence="20" id="KW-1185">Reference proteome</keyword>
<keyword evidence="7" id="KW-0677">Repeat</keyword>
<dbReference type="AlphaFoldDB" id="A0ABD0L2D2"/>
<comment type="catalytic activity">
    <reaction evidence="12">
        <text>L-seryl-[protein] + ATP = O-phospho-L-seryl-[protein] + ADP + H(+)</text>
        <dbReference type="Rhea" id="RHEA:17989"/>
        <dbReference type="Rhea" id="RHEA-COMP:9863"/>
        <dbReference type="Rhea" id="RHEA-COMP:11604"/>
        <dbReference type="ChEBI" id="CHEBI:15378"/>
        <dbReference type="ChEBI" id="CHEBI:29999"/>
        <dbReference type="ChEBI" id="CHEBI:30616"/>
        <dbReference type="ChEBI" id="CHEBI:83421"/>
        <dbReference type="ChEBI" id="CHEBI:456216"/>
        <dbReference type="EC" id="2.7.11.25"/>
    </reaction>
</comment>
<protein>
    <recommendedName>
        <fullName evidence="3">mitogen-activated protein kinase kinase kinase</fullName>
        <ecNumber evidence="3">2.7.11.25</ecNumber>
    </recommendedName>
</protein>
<evidence type="ECO:0000256" key="3">
    <source>
        <dbReference type="ARBA" id="ARBA00012406"/>
    </source>
</evidence>
<dbReference type="SMART" id="SM00220">
    <property type="entry name" value="S_TKc"/>
    <property type="match status" value="1"/>
</dbReference>
<evidence type="ECO:0000259" key="18">
    <source>
        <dbReference type="PROSITE" id="PS50011"/>
    </source>
</evidence>
<feature type="region of interest" description="Disordered" evidence="16">
    <location>
        <begin position="738"/>
        <end position="867"/>
    </location>
</feature>
<evidence type="ECO:0000256" key="1">
    <source>
        <dbReference type="ARBA" id="ARBA00001946"/>
    </source>
</evidence>
<dbReference type="PROSITE" id="PS50011">
    <property type="entry name" value="PROTEIN_KINASE_DOM"/>
    <property type="match status" value="1"/>
</dbReference>
<accession>A0ABD0L2D2</accession>
<dbReference type="InterPro" id="IPR017441">
    <property type="entry name" value="Protein_kinase_ATP_BS"/>
</dbReference>
<dbReference type="Gene3D" id="2.30.30.40">
    <property type="entry name" value="SH3 Domains"/>
    <property type="match status" value="1"/>
</dbReference>
<dbReference type="SUPFAM" id="SSF50044">
    <property type="entry name" value="SH3-domain"/>
    <property type="match status" value="1"/>
</dbReference>
<dbReference type="PRINTS" id="PR00452">
    <property type="entry name" value="SH3DOMAIN"/>
</dbReference>
<evidence type="ECO:0000256" key="9">
    <source>
        <dbReference type="ARBA" id="ARBA00022777"/>
    </source>
</evidence>
<sequence length="1026" mass="115290">MRSAGVITKSMEPFRRNDQRKKDESDHIPLWTAIFDYDAARDDELTLSRGTQVQVLSQETGDDGWWMGRANGNVGIFPSNFVAQDSQLNTDKIPPDIQQNDRPFDIDFDEELELEEVIGVGGFGKVYRGKWRNETVAVKAARLDPDEPLSVTIENVRKEAKLFWLLDHINIAALRGVCLQPPNLCLVMEYAAGGSLNRVLNGRRIPPDILVDWALQIANGMHYLHELAPLTLIHRDLKSSNILLKEKVDCDDLSKKTLKITDFGLAREVEKTTRMSAAGTYAWMAPEVIKSSRFSKSSDIWSYGVVLWELLTGETPYKGIDALGVAYGVAINKLTLPIPSTCPSMFSKLMSDCWAQESHERPTFLDIIKRLEEIATSPFVSTPQESFHTMQEDWRLEIEQMFDELRSREKELRCREEELTKAALQQKIQEELLKKREQELASREIDLLERELNILILQQVMHKPTPKKRKKSKIRLKHIKSGGKAISTPSDFRHNITVQKEDSVAYEVDKRMYNPSSPDSPPASPAHPMAPPRFRAIAYPVDGKKGKTWGPSSVQKDRHQRSSIIFADGRWSKSAPNLEKSLRHLGGHSNIGAFHDLYKDDDTLPESLEDGSAKSRSIPHTPSGASLSDGVKRKRHESALYNMTAVLASVAAGFDIRISNTVAIHPTLHGASGEEAQAGWKKRDSFMFNRRDAYLGAVRDSFIEPEGDFRSYQYAPPSGYWHTYHGVQTRHRPSLLMDGGAPLAFPPSDQGEDGLSGAYPSFNARTTSHRSSYADSESSVISSTPNTERTVIYNPTPDRTVIYNRQISESSTYETPTSTTSPPPRPSQNPQRRSVTFEDDFNTSDYKDYKQGYSHRRSPSNTSNSETLGVSEYDAWYQHGGDYHSRGDYTSPSMQPIPPRRRGVGDAPQRPTTLDIGVNRAGPKIQLKYPVTSPSSYSYGRTPTRTTPTSAPSDNPPNANHDSTPYFSTRSHLSPGNTPPHILHQKTLLDIDVEGQREDATRPLVTHHPRPTLADMEKEFAATKFY</sequence>
<keyword evidence="8 14" id="KW-0547">Nucleotide-binding</keyword>
<dbReference type="InterPro" id="IPR001452">
    <property type="entry name" value="SH3_domain"/>
</dbReference>
<dbReference type="InterPro" id="IPR011009">
    <property type="entry name" value="Kinase-like_dom_sf"/>
</dbReference>
<dbReference type="CDD" id="cd14061">
    <property type="entry name" value="STKc_MLK"/>
    <property type="match status" value="1"/>
</dbReference>
<dbReference type="SUPFAM" id="SSF56112">
    <property type="entry name" value="Protein kinase-like (PK-like)"/>
    <property type="match status" value="1"/>
</dbReference>
<dbReference type="Proteomes" id="UP001519460">
    <property type="component" value="Unassembled WGS sequence"/>
</dbReference>
<dbReference type="InterPro" id="IPR001245">
    <property type="entry name" value="Ser-Thr/Tyr_kinase_cat_dom"/>
</dbReference>
<dbReference type="PROSITE" id="PS50002">
    <property type="entry name" value="SH3"/>
    <property type="match status" value="1"/>
</dbReference>
<dbReference type="Pfam" id="PF00018">
    <property type="entry name" value="SH3_1"/>
    <property type="match status" value="1"/>
</dbReference>
<evidence type="ECO:0000256" key="10">
    <source>
        <dbReference type="ARBA" id="ARBA00022840"/>
    </source>
</evidence>
<keyword evidence="5" id="KW-0723">Serine/threonine-protein kinase</keyword>
<dbReference type="PANTHER" id="PTHR44329">
    <property type="entry name" value="SERINE/THREONINE-PROTEIN KINASE TNNI3K-RELATED"/>
    <property type="match status" value="1"/>
</dbReference>
<feature type="region of interest" description="Disordered" evidence="16">
    <location>
        <begin position="512"/>
        <end position="531"/>
    </location>
</feature>
<dbReference type="EC" id="2.7.11.25" evidence="3"/>
<keyword evidence="6" id="KW-0808">Transferase</keyword>
<evidence type="ECO:0000256" key="6">
    <source>
        <dbReference type="ARBA" id="ARBA00022679"/>
    </source>
</evidence>
<dbReference type="FunFam" id="1.10.510.10:FF:000076">
    <property type="entry name" value="Mitogen-activated protein kinase kinase kinase"/>
    <property type="match status" value="1"/>
</dbReference>
<evidence type="ECO:0000256" key="12">
    <source>
        <dbReference type="ARBA" id="ARBA00048329"/>
    </source>
</evidence>
<dbReference type="Gene3D" id="1.10.510.10">
    <property type="entry name" value="Transferase(Phosphotransferase) domain 1"/>
    <property type="match status" value="1"/>
</dbReference>
<reference evidence="19 20" key="1">
    <citation type="journal article" date="2023" name="Sci. Data">
        <title>Genome assembly of the Korean intertidal mud-creeper Batillaria attramentaria.</title>
        <authorList>
            <person name="Patra A.K."/>
            <person name="Ho P.T."/>
            <person name="Jun S."/>
            <person name="Lee S.J."/>
            <person name="Kim Y."/>
            <person name="Won Y.J."/>
        </authorList>
    </citation>
    <scope>NUCLEOTIDE SEQUENCE [LARGE SCALE GENOMIC DNA]</scope>
    <source>
        <strain evidence="19">Wonlab-2016</strain>
    </source>
</reference>
<gene>
    <name evidence="19" type="ORF">BaRGS_00015273</name>
</gene>
<evidence type="ECO:0000259" key="17">
    <source>
        <dbReference type="PROSITE" id="PS50002"/>
    </source>
</evidence>
<evidence type="ECO:0000256" key="5">
    <source>
        <dbReference type="ARBA" id="ARBA00022527"/>
    </source>
</evidence>
<comment type="cofactor">
    <cofactor evidence="1">
        <name>Mg(2+)</name>
        <dbReference type="ChEBI" id="CHEBI:18420"/>
    </cofactor>
</comment>
<dbReference type="InterPro" id="IPR000719">
    <property type="entry name" value="Prot_kinase_dom"/>
</dbReference>
<feature type="binding site" evidence="14">
    <location>
        <position position="139"/>
    </location>
    <ligand>
        <name>ATP</name>
        <dbReference type="ChEBI" id="CHEBI:30616"/>
    </ligand>
</feature>
<evidence type="ECO:0000256" key="14">
    <source>
        <dbReference type="PROSITE-ProRule" id="PRU10141"/>
    </source>
</evidence>
<evidence type="ECO:0000256" key="13">
    <source>
        <dbReference type="PROSITE-ProRule" id="PRU00192"/>
    </source>
</evidence>
<keyword evidence="9" id="KW-0418">Kinase</keyword>
<feature type="region of interest" description="Disordered" evidence="16">
    <location>
        <begin position="884"/>
        <end position="964"/>
    </location>
</feature>
<feature type="compositionally biased region" description="Low complexity" evidence="16">
    <location>
        <begin position="935"/>
        <end position="953"/>
    </location>
</feature>
<feature type="region of interest" description="Disordered" evidence="16">
    <location>
        <begin position="602"/>
        <end position="632"/>
    </location>
</feature>
<comment type="similarity">
    <text evidence="2">Belongs to the protein kinase superfamily. STE Ser/Thr protein kinase family. MAP kinase kinase kinase subfamily.</text>
</comment>
<organism evidence="19 20">
    <name type="scientific">Batillaria attramentaria</name>
    <dbReference type="NCBI Taxonomy" id="370345"/>
    <lineage>
        <taxon>Eukaryota</taxon>
        <taxon>Metazoa</taxon>
        <taxon>Spiralia</taxon>
        <taxon>Lophotrochozoa</taxon>
        <taxon>Mollusca</taxon>
        <taxon>Gastropoda</taxon>
        <taxon>Caenogastropoda</taxon>
        <taxon>Sorbeoconcha</taxon>
        <taxon>Cerithioidea</taxon>
        <taxon>Batillariidae</taxon>
        <taxon>Batillaria</taxon>
    </lineage>
</organism>
<dbReference type="InterPro" id="IPR008271">
    <property type="entry name" value="Ser/Thr_kinase_AS"/>
</dbReference>
<keyword evidence="4 13" id="KW-0728">SH3 domain</keyword>
<dbReference type="GO" id="GO:0005524">
    <property type="term" value="F:ATP binding"/>
    <property type="evidence" value="ECO:0007669"/>
    <property type="project" value="UniProtKB-UniRule"/>
</dbReference>
<dbReference type="GO" id="GO:0004709">
    <property type="term" value="F:MAP kinase kinase kinase activity"/>
    <property type="evidence" value="ECO:0007669"/>
    <property type="project" value="UniProtKB-EC"/>
</dbReference>
<dbReference type="InterPro" id="IPR036028">
    <property type="entry name" value="SH3-like_dom_sf"/>
</dbReference>
<dbReference type="SMART" id="SM00326">
    <property type="entry name" value="SH3"/>
    <property type="match status" value="1"/>
</dbReference>
<feature type="compositionally biased region" description="Basic and acidic residues" evidence="16">
    <location>
        <begin position="12"/>
        <end position="23"/>
    </location>
</feature>
<feature type="coiled-coil region" evidence="15">
    <location>
        <begin position="398"/>
        <end position="458"/>
    </location>
</feature>